<sequence length="247" mass="28882">MGQNIPYNLSKCYNFFSHRFLFAATKIAINKEGFKFCFLSCPFVFKRGRVNFLAHLYLSGDDEKLLTGNFIGDYVKGKNFLKYPGKIREGILLHRQIDSFTDKHRLFREVKKLFRDEFGLYSGVVTDLVFDHFLAIDWRAYHPLTLSRFARRVHAVLLSHFFYLPPRVQGFLPVLIKNKRLESYARLEGIQQSLEIMGRYTSLPPKSETAIEILRQNFDFIEGHFALFMNEMIDFAATETGIQIKKP</sequence>
<comment type="caution">
    <text evidence="4">The sequence shown here is derived from an EMBL/GenBank/DDBJ whole genome shotgun (WGS) entry which is preliminary data.</text>
</comment>
<accession>A0A399D316</accession>
<gene>
    <name evidence="4" type="ORF">D1164_05015</name>
</gene>
<dbReference type="AlphaFoldDB" id="A0A399D316"/>
<reference evidence="4 5" key="1">
    <citation type="journal article" date="2015" name="Int. J. Syst. Evol. Microbiol.">
        <title>Mariniphaga sediminis sp. nov., isolated from coastal sediment.</title>
        <authorList>
            <person name="Wang F.Q."/>
            <person name="Shen Q.Y."/>
            <person name="Chen G.J."/>
            <person name="Du Z.J."/>
        </authorList>
    </citation>
    <scope>NUCLEOTIDE SEQUENCE [LARGE SCALE GENOMIC DNA]</scope>
    <source>
        <strain evidence="4 5">SY21</strain>
    </source>
</reference>
<dbReference type="Pfam" id="PF04336">
    <property type="entry name" value="ACP_PD"/>
    <property type="match status" value="1"/>
</dbReference>
<dbReference type="PANTHER" id="PTHR38764">
    <property type="entry name" value="ACYL CARRIER PROTEIN PHOSPHODIESTERASE"/>
    <property type="match status" value="1"/>
</dbReference>
<keyword evidence="1" id="KW-0444">Lipid biosynthesis</keyword>
<dbReference type="PANTHER" id="PTHR38764:SF1">
    <property type="entry name" value="ACYL CARRIER PROTEIN PHOSPHODIESTERASE"/>
    <property type="match status" value="1"/>
</dbReference>
<dbReference type="OrthoDB" id="8442777at2"/>
<name>A0A399D316_9BACT</name>
<evidence type="ECO:0000256" key="3">
    <source>
        <dbReference type="ARBA" id="ARBA00023098"/>
    </source>
</evidence>
<protein>
    <submittedName>
        <fullName evidence="4">DUF479 domain-containing protein</fullName>
    </submittedName>
</protein>
<dbReference type="EMBL" id="QWET01000003">
    <property type="protein sequence ID" value="RIH66274.1"/>
    <property type="molecule type" value="Genomic_DNA"/>
</dbReference>
<dbReference type="Proteomes" id="UP000266441">
    <property type="component" value="Unassembled WGS sequence"/>
</dbReference>
<dbReference type="GO" id="GO:0006633">
    <property type="term" value="P:fatty acid biosynthetic process"/>
    <property type="evidence" value="ECO:0007669"/>
    <property type="project" value="InterPro"/>
</dbReference>
<dbReference type="InterPro" id="IPR007431">
    <property type="entry name" value="ACP_PD"/>
</dbReference>
<keyword evidence="2" id="KW-0378">Hydrolase</keyword>
<evidence type="ECO:0000313" key="5">
    <source>
        <dbReference type="Proteomes" id="UP000266441"/>
    </source>
</evidence>
<evidence type="ECO:0000256" key="1">
    <source>
        <dbReference type="ARBA" id="ARBA00022516"/>
    </source>
</evidence>
<keyword evidence="5" id="KW-1185">Reference proteome</keyword>
<organism evidence="4 5">
    <name type="scientific">Mariniphaga sediminis</name>
    <dbReference type="NCBI Taxonomy" id="1628158"/>
    <lineage>
        <taxon>Bacteria</taxon>
        <taxon>Pseudomonadati</taxon>
        <taxon>Bacteroidota</taxon>
        <taxon>Bacteroidia</taxon>
        <taxon>Marinilabiliales</taxon>
        <taxon>Prolixibacteraceae</taxon>
        <taxon>Mariniphaga</taxon>
    </lineage>
</organism>
<evidence type="ECO:0000313" key="4">
    <source>
        <dbReference type="EMBL" id="RIH66274.1"/>
    </source>
</evidence>
<evidence type="ECO:0000256" key="2">
    <source>
        <dbReference type="ARBA" id="ARBA00022801"/>
    </source>
</evidence>
<keyword evidence="3" id="KW-0443">Lipid metabolism</keyword>
<proteinExistence type="predicted"/>
<dbReference type="GO" id="GO:0008770">
    <property type="term" value="F:[acyl-carrier-protein] phosphodiesterase activity"/>
    <property type="evidence" value="ECO:0007669"/>
    <property type="project" value="InterPro"/>
</dbReference>